<evidence type="ECO:0000313" key="2">
    <source>
        <dbReference type="EMBL" id="SDF41279.1"/>
    </source>
</evidence>
<protein>
    <recommendedName>
        <fullName evidence="1">DUF58 domain-containing protein</fullName>
    </recommendedName>
</protein>
<dbReference type="PANTHER" id="PTHR34351">
    <property type="entry name" value="SLR1927 PROTEIN-RELATED"/>
    <property type="match status" value="1"/>
</dbReference>
<dbReference type="AlphaFoldDB" id="A0A1G7KX02"/>
<sequence length="380" mass="43586">MNALWFILVVAFVLAMQANLYKKYIFKDLKIERKFENPAIFPGEKTTLKVTLVNKKIFPITYLKLQQKIPVELQMVKSSMVENNDKVKYFHTTVLSMMPFQRITRKFEIVGIKRGVYNLFDPVKVFSTDLFGSEEYESEILAHARLVVYPNLIDLNSSFVVADSLQGDVFVRRWIIEDPIMISGIRDYTPSDNYKDINWKATAKNQTLKVNKYDYTADKKIMILFNIDFHRYLFKTIDLQEFEKAVEVAASLSVDLLKKGIPVGFSTNAICLFEGDYSIIEPSAGESQISKLLEVFAGLSFFKRYDLEEILRLMTNHLSWGTDLVVVTPFVDDKVANALSDIGNTKISIVSIKPNEIGHLPTNIKLFFYNEEGKQLETVG</sequence>
<gene>
    <name evidence="2" type="ORF">SAMN04244560_00694</name>
</gene>
<reference evidence="2 3" key="1">
    <citation type="submission" date="2016-10" db="EMBL/GenBank/DDBJ databases">
        <authorList>
            <person name="de Groot N.N."/>
        </authorList>
    </citation>
    <scope>NUCLEOTIDE SEQUENCE [LARGE SCALE GENOMIC DNA]</scope>
    <source>
        <strain evidence="2 3">DSM 569</strain>
    </source>
</reference>
<proteinExistence type="predicted"/>
<evidence type="ECO:0000313" key="3">
    <source>
        <dbReference type="Proteomes" id="UP000183404"/>
    </source>
</evidence>
<dbReference type="EMBL" id="FNBS01000012">
    <property type="protein sequence ID" value="SDF41279.1"/>
    <property type="molecule type" value="Genomic_DNA"/>
</dbReference>
<dbReference type="PANTHER" id="PTHR34351:SF2">
    <property type="entry name" value="DUF58 DOMAIN-CONTAINING PROTEIN"/>
    <property type="match status" value="1"/>
</dbReference>
<evidence type="ECO:0000259" key="1">
    <source>
        <dbReference type="Pfam" id="PF01882"/>
    </source>
</evidence>
<dbReference type="RefSeq" id="WP_074592227.1">
    <property type="nucleotide sequence ID" value="NZ_FNBS01000012.1"/>
</dbReference>
<feature type="domain" description="DUF58" evidence="1">
    <location>
        <begin position="185"/>
        <end position="352"/>
    </location>
</feature>
<organism evidence="2 3">
    <name type="scientific">Thermoanaerobacter thermohydrosulfuricus</name>
    <name type="common">Clostridium thermohydrosulfuricum</name>
    <dbReference type="NCBI Taxonomy" id="1516"/>
    <lineage>
        <taxon>Bacteria</taxon>
        <taxon>Bacillati</taxon>
        <taxon>Bacillota</taxon>
        <taxon>Clostridia</taxon>
        <taxon>Thermoanaerobacterales</taxon>
        <taxon>Thermoanaerobacteraceae</taxon>
        <taxon>Thermoanaerobacter</taxon>
    </lineage>
</organism>
<dbReference type="InterPro" id="IPR002881">
    <property type="entry name" value="DUF58"/>
</dbReference>
<name>A0A1G7KX02_THETY</name>
<accession>A0A1G7KX02</accession>
<dbReference type="Proteomes" id="UP000183404">
    <property type="component" value="Unassembled WGS sequence"/>
</dbReference>
<dbReference type="Pfam" id="PF01882">
    <property type="entry name" value="DUF58"/>
    <property type="match status" value="1"/>
</dbReference>